<evidence type="ECO:0000313" key="2">
    <source>
        <dbReference type="Proteomes" id="UP000187209"/>
    </source>
</evidence>
<dbReference type="EMBL" id="MPUH01000863">
    <property type="protein sequence ID" value="OMJ72910.1"/>
    <property type="molecule type" value="Genomic_DNA"/>
</dbReference>
<proteinExistence type="predicted"/>
<organism evidence="1 2">
    <name type="scientific">Stentor coeruleus</name>
    <dbReference type="NCBI Taxonomy" id="5963"/>
    <lineage>
        <taxon>Eukaryota</taxon>
        <taxon>Sar</taxon>
        <taxon>Alveolata</taxon>
        <taxon>Ciliophora</taxon>
        <taxon>Postciliodesmatophora</taxon>
        <taxon>Heterotrichea</taxon>
        <taxon>Heterotrichida</taxon>
        <taxon>Stentoridae</taxon>
        <taxon>Stentor</taxon>
    </lineage>
</organism>
<sequence>MLFLLLIYSLAEGFQNPYNLDIFSDIFLEIGKNTTLDITSSQLGPWELLVPKRKIWIQDPLGELIGNRQYFLIRCDYCDVEEEIPYALFTEGLNDNQRDQKFGIFTAINYTINY</sequence>
<reference evidence="1 2" key="1">
    <citation type="submission" date="2016-11" db="EMBL/GenBank/DDBJ databases">
        <title>The macronuclear genome of Stentor coeruleus: a giant cell with tiny introns.</title>
        <authorList>
            <person name="Slabodnick M."/>
            <person name="Ruby J.G."/>
            <person name="Reiff S.B."/>
            <person name="Swart E.C."/>
            <person name="Gosai S."/>
            <person name="Prabakaran S."/>
            <person name="Witkowska E."/>
            <person name="Larue G.E."/>
            <person name="Fisher S."/>
            <person name="Freeman R.M."/>
            <person name="Gunawardena J."/>
            <person name="Chu W."/>
            <person name="Stover N.A."/>
            <person name="Gregory B.D."/>
            <person name="Nowacki M."/>
            <person name="Derisi J."/>
            <person name="Roy S.W."/>
            <person name="Marshall W.F."/>
            <person name="Sood P."/>
        </authorList>
    </citation>
    <scope>NUCLEOTIDE SEQUENCE [LARGE SCALE GENOMIC DNA]</scope>
    <source>
        <strain evidence="1">WM001</strain>
    </source>
</reference>
<dbReference type="AlphaFoldDB" id="A0A1R2B8J6"/>
<comment type="caution">
    <text evidence="1">The sequence shown here is derived from an EMBL/GenBank/DDBJ whole genome shotgun (WGS) entry which is preliminary data.</text>
</comment>
<name>A0A1R2B8J6_9CILI</name>
<dbReference type="Proteomes" id="UP000187209">
    <property type="component" value="Unassembled WGS sequence"/>
</dbReference>
<accession>A0A1R2B8J6</accession>
<protein>
    <submittedName>
        <fullName evidence="1">Uncharacterized protein</fullName>
    </submittedName>
</protein>
<keyword evidence="2" id="KW-1185">Reference proteome</keyword>
<gene>
    <name evidence="1" type="ORF">SteCoe_28527</name>
</gene>
<evidence type="ECO:0000313" key="1">
    <source>
        <dbReference type="EMBL" id="OMJ72910.1"/>
    </source>
</evidence>